<feature type="compositionally biased region" description="Polar residues" evidence="1">
    <location>
        <begin position="341"/>
        <end position="352"/>
    </location>
</feature>
<dbReference type="RefSeq" id="WP_008324999.1">
    <property type="nucleotide sequence ID" value="NZ_AOLK01000020.1"/>
</dbReference>
<dbReference type="PATRIC" id="fig|1230453.4.peg.2545"/>
<sequence length="384" mass="42923">MRDRTLLDWRVPKSEWERFVEHVETEFGSTEGYLGREAEAAMREYADTDGYAGVEERVDRLVQAAGRSSGGDSEEKNSQFNGEPTTRVTVRVDPDVKDEFRKEAKKSDQSYGVTFARAIQTYRNGGRAARLERRLDRVIDDAEKMLEHVANEGDDEVSMGKHQRCVITIAADLGDEFVDDELERKIRDVANVHSRKQIREYRRDVIEHKGVEPHPKVPHLWVQPEEAERLCPGVPKECRRPVEHLDSDARVKRLKLAAGRRAAATDAGKVRVTATEIREHVFDNETSTKTTRELMRSAAQVTGIGFDGSTSPAALQVNLRVLGETEFDLFDEIIDYRDNTDSGLLTSSTPTTMDDFVRKPSDATSGGATAASDGGEDGPWGGDK</sequence>
<evidence type="ECO:0000313" key="3">
    <source>
        <dbReference type="Proteomes" id="UP000011612"/>
    </source>
</evidence>
<name>M0HMV8_HALEO</name>
<proteinExistence type="predicted"/>
<dbReference type="Proteomes" id="UP000011612">
    <property type="component" value="Unassembled WGS sequence"/>
</dbReference>
<feature type="region of interest" description="Disordered" evidence="1">
    <location>
        <begin position="341"/>
        <end position="384"/>
    </location>
</feature>
<dbReference type="AlphaFoldDB" id="M0HMV8"/>
<dbReference type="STRING" id="1230453.C453_12871"/>
<accession>M0HMV8</accession>
<protein>
    <submittedName>
        <fullName evidence="2">Uncharacterized protein</fullName>
    </submittedName>
</protein>
<keyword evidence="3" id="KW-1185">Reference proteome</keyword>
<evidence type="ECO:0000313" key="2">
    <source>
        <dbReference type="EMBL" id="ELZ84439.1"/>
    </source>
</evidence>
<comment type="caution">
    <text evidence="2">The sequence shown here is derived from an EMBL/GenBank/DDBJ whole genome shotgun (WGS) entry which is preliminary data.</text>
</comment>
<organism evidence="2 3">
    <name type="scientific">Haloferax elongans ATCC BAA-1513</name>
    <dbReference type="NCBI Taxonomy" id="1230453"/>
    <lineage>
        <taxon>Archaea</taxon>
        <taxon>Methanobacteriati</taxon>
        <taxon>Methanobacteriota</taxon>
        <taxon>Stenosarchaea group</taxon>
        <taxon>Halobacteria</taxon>
        <taxon>Halobacteriales</taxon>
        <taxon>Haloferacaceae</taxon>
        <taxon>Haloferax</taxon>
    </lineage>
</organism>
<feature type="compositionally biased region" description="Low complexity" evidence="1">
    <location>
        <begin position="362"/>
        <end position="373"/>
    </location>
</feature>
<gene>
    <name evidence="2" type="ORF">C453_12871</name>
</gene>
<evidence type="ECO:0000256" key="1">
    <source>
        <dbReference type="SAM" id="MobiDB-lite"/>
    </source>
</evidence>
<dbReference type="EMBL" id="AOLK01000020">
    <property type="protein sequence ID" value="ELZ84439.1"/>
    <property type="molecule type" value="Genomic_DNA"/>
</dbReference>
<dbReference type="OrthoDB" id="292922at2157"/>
<reference evidence="2 3" key="1">
    <citation type="journal article" date="2014" name="PLoS Genet.">
        <title>Phylogenetically driven sequencing of extremely halophilic archaea reveals strategies for static and dynamic osmo-response.</title>
        <authorList>
            <person name="Becker E.A."/>
            <person name="Seitzer P.M."/>
            <person name="Tritt A."/>
            <person name="Larsen D."/>
            <person name="Krusor M."/>
            <person name="Yao A.I."/>
            <person name="Wu D."/>
            <person name="Madern D."/>
            <person name="Eisen J.A."/>
            <person name="Darling A.E."/>
            <person name="Facciotti M.T."/>
        </authorList>
    </citation>
    <scope>NUCLEOTIDE SEQUENCE [LARGE SCALE GENOMIC DNA]</scope>
    <source>
        <strain evidence="2 3">ATCC BAA-1513</strain>
    </source>
</reference>
<feature type="region of interest" description="Disordered" evidence="1">
    <location>
        <begin position="65"/>
        <end position="86"/>
    </location>
</feature>